<dbReference type="Pfam" id="PF00528">
    <property type="entry name" value="BPD_transp_1"/>
    <property type="match status" value="1"/>
</dbReference>
<feature type="transmembrane region" description="Helical" evidence="7">
    <location>
        <begin position="43"/>
        <end position="61"/>
    </location>
</feature>
<keyword evidence="3 7" id="KW-0812">Transmembrane</keyword>
<evidence type="ECO:0000313" key="9">
    <source>
        <dbReference type="EMBL" id="TDP84496.1"/>
    </source>
</evidence>
<evidence type="ECO:0000256" key="3">
    <source>
        <dbReference type="ARBA" id="ARBA00022692"/>
    </source>
</evidence>
<evidence type="ECO:0000256" key="7">
    <source>
        <dbReference type="RuleBase" id="RU363032"/>
    </source>
</evidence>
<reference evidence="9 10" key="1">
    <citation type="submission" date="2019-03" db="EMBL/GenBank/DDBJ databases">
        <title>Genomic Encyclopedia of Type Strains, Phase IV (KMG-IV): sequencing the most valuable type-strain genomes for metagenomic binning, comparative biology and taxonomic classification.</title>
        <authorList>
            <person name="Goeker M."/>
        </authorList>
    </citation>
    <scope>NUCLEOTIDE SEQUENCE [LARGE SCALE GENOMIC DNA]</scope>
    <source>
        <strain evidence="9 10">DSM 11901</strain>
    </source>
</reference>
<dbReference type="InterPro" id="IPR035906">
    <property type="entry name" value="MetI-like_sf"/>
</dbReference>
<dbReference type="Proteomes" id="UP000294593">
    <property type="component" value="Unassembled WGS sequence"/>
</dbReference>
<keyword evidence="5 7" id="KW-1133">Transmembrane helix</keyword>
<dbReference type="GO" id="GO:0006865">
    <property type="term" value="P:amino acid transport"/>
    <property type="evidence" value="ECO:0007669"/>
    <property type="project" value="UniProtKB-KW"/>
</dbReference>
<name>A0A4R6RFQ7_9BURK</name>
<dbReference type="Gene3D" id="1.10.3720.10">
    <property type="entry name" value="MetI-like"/>
    <property type="match status" value="1"/>
</dbReference>
<evidence type="ECO:0000259" key="8">
    <source>
        <dbReference type="PROSITE" id="PS50928"/>
    </source>
</evidence>
<comment type="subcellular location">
    <subcellularLocation>
        <location evidence="1 7">Cell membrane</location>
        <topology evidence="1 7">Multi-pass membrane protein</topology>
    </subcellularLocation>
</comment>
<dbReference type="OrthoDB" id="9808531at2"/>
<dbReference type="SUPFAM" id="SSF161098">
    <property type="entry name" value="MetI-like"/>
    <property type="match status" value="1"/>
</dbReference>
<evidence type="ECO:0000256" key="4">
    <source>
        <dbReference type="ARBA" id="ARBA00022970"/>
    </source>
</evidence>
<keyword evidence="6 7" id="KW-0472">Membrane</keyword>
<dbReference type="PANTHER" id="PTHR30614:SF37">
    <property type="entry name" value="AMINO-ACID ABC TRANSPORTER PERMEASE PROTEIN YHDX-RELATED"/>
    <property type="match status" value="1"/>
</dbReference>
<dbReference type="InterPro" id="IPR000515">
    <property type="entry name" value="MetI-like"/>
</dbReference>
<comment type="similarity">
    <text evidence="2">Belongs to the binding-protein-dependent transport system permease family. HisMQ subfamily.</text>
</comment>
<sequence>MSTWDFLLQPAGFDIGETGLFAFEATQPVWRALMVGLGNTLRVSLPALLLATVLGLLLALGRGSSSRSWRLLSSVVVDTVRLVPLLLQLLIWYLLLVEWLPDANAALSLLPGVWLSKGGLAFPWPAMADGGWAWSWPVQEAFNVQGGGAVTPEFLAVMLALSVYTGAFLAEVFRSGIEAVSASLLEAAETLGATRWQVIRRVLLPQALRTILPATTNQYLNLVKNSSLAVAVGYPDLVSVGNTTLNQTGRAVECVAVMMALYLAMSLLTSAAMNAFNARQAAQGGQA</sequence>
<evidence type="ECO:0000256" key="6">
    <source>
        <dbReference type="ARBA" id="ARBA00023136"/>
    </source>
</evidence>
<keyword evidence="4" id="KW-0029">Amino-acid transport</keyword>
<organism evidence="9 10">
    <name type="scientific">Aquabacterium commune</name>
    <dbReference type="NCBI Taxonomy" id="70586"/>
    <lineage>
        <taxon>Bacteria</taxon>
        <taxon>Pseudomonadati</taxon>
        <taxon>Pseudomonadota</taxon>
        <taxon>Betaproteobacteria</taxon>
        <taxon>Burkholderiales</taxon>
        <taxon>Aquabacterium</taxon>
    </lineage>
</organism>
<protein>
    <submittedName>
        <fullName evidence="9">General L-amino acid transport system permease protein</fullName>
    </submittedName>
</protein>
<feature type="domain" description="ABC transmembrane type-1" evidence="8">
    <location>
        <begin position="37"/>
        <end position="273"/>
    </location>
</feature>
<dbReference type="RefSeq" id="WP_133607544.1">
    <property type="nucleotide sequence ID" value="NZ_SNXW01000003.1"/>
</dbReference>
<accession>A0A4R6RFQ7</accession>
<comment type="caution">
    <text evidence="9">The sequence shown here is derived from an EMBL/GenBank/DDBJ whole genome shotgun (WGS) entry which is preliminary data.</text>
</comment>
<dbReference type="PANTHER" id="PTHR30614">
    <property type="entry name" value="MEMBRANE COMPONENT OF AMINO ACID ABC TRANSPORTER"/>
    <property type="match status" value="1"/>
</dbReference>
<dbReference type="PROSITE" id="PS50928">
    <property type="entry name" value="ABC_TM1"/>
    <property type="match status" value="1"/>
</dbReference>
<dbReference type="AlphaFoldDB" id="A0A4R6RFQ7"/>
<evidence type="ECO:0000256" key="1">
    <source>
        <dbReference type="ARBA" id="ARBA00004651"/>
    </source>
</evidence>
<keyword evidence="7" id="KW-0813">Transport</keyword>
<gene>
    <name evidence="9" type="ORF">EV672_10364</name>
</gene>
<dbReference type="EMBL" id="SNXW01000003">
    <property type="protein sequence ID" value="TDP84496.1"/>
    <property type="molecule type" value="Genomic_DNA"/>
</dbReference>
<keyword evidence="10" id="KW-1185">Reference proteome</keyword>
<proteinExistence type="inferred from homology"/>
<evidence type="ECO:0000313" key="10">
    <source>
        <dbReference type="Proteomes" id="UP000294593"/>
    </source>
</evidence>
<dbReference type="GO" id="GO:0055085">
    <property type="term" value="P:transmembrane transport"/>
    <property type="evidence" value="ECO:0007669"/>
    <property type="project" value="InterPro"/>
</dbReference>
<feature type="transmembrane region" description="Helical" evidence="7">
    <location>
        <begin position="154"/>
        <end position="173"/>
    </location>
</feature>
<dbReference type="GO" id="GO:0005886">
    <property type="term" value="C:plasma membrane"/>
    <property type="evidence" value="ECO:0007669"/>
    <property type="project" value="UniProtKB-SubCell"/>
</dbReference>
<feature type="transmembrane region" description="Helical" evidence="7">
    <location>
        <begin position="82"/>
        <end position="100"/>
    </location>
</feature>
<dbReference type="InterPro" id="IPR043429">
    <property type="entry name" value="ArtM/GltK/GlnP/TcyL/YhdX-like"/>
</dbReference>
<evidence type="ECO:0000256" key="5">
    <source>
        <dbReference type="ARBA" id="ARBA00022989"/>
    </source>
</evidence>
<dbReference type="CDD" id="cd06261">
    <property type="entry name" value="TM_PBP2"/>
    <property type="match status" value="1"/>
</dbReference>
<evidence type="ECO:0000256" key="2">
    <source>
        <dbReference type="ARBA" id="ARBA00010072"/>
    </source>
</evidence>